<dbReference type="Gene3D" id="3.40.50.410">
    <property type="entry name" value="von Willebrand factor, type A domain"/>
    <property type="match status" value="1"/>
</dbReference>
<reference evidence="2" key="1">
    <citation type="journal article" date="2014" name="Int. J. Syst. Evol. Microbiol.">
        <title>Complete genome sequence of Corynebacterium casei LMG S-19264T (=DSM 44701T), isolated from a smear-ripened cheese.</title>
        <authorList>
            <consortium name="US DOE Joint Genome Institute (JGI-PGF)"/>
            <person name="Walter F."/>
            <person name="Albersmeier A."/>
            <person name="Kalinowski J."/>
            <person name="Ruckert C."/>
        </authorList>
    </citation>
    <scope>NUCLEOTIDE SEQUENCE</scope>
    <source>
        <strain evidence="2">CGMCC 1.15367</strain>
    </source>
</reference>
<evidence type="ECO:0000259" key="1">
    <source>
        <dbReference type="Pfam" id="PF13400"/>
    </source>
</evidence>
<evidence type="ECO:0000313" key="3">
    <source>
        <dbReference type="Proteomes" id="UP000644699"/>
    </source>
</evidence>
<name>A0A916ZRH2_9HYPH</name>
<proteinExistence type="predicted"/>
<feature type="domain" description="Putative Flp pilus-assembly TadG-like N-terminal" evidence="1">
    <location>
        <begin position="2"/>
        <end position="46"/>
    </location>
</feature>
<reference evidence="2" key="2">
    <citation type="submission" date="2020-09" db="EMBL/GenBank/DDBJ databases">
        <authorList>
            <person name="Sun Q."/>
            <person name="Zhou Y."/>
        </authorList>
    </citation>
    <scope>NUCLEOTIDE SEQUENCE</scope>
    <source>
        <strain evidence="2">CGMCC 1.15367</strain>
    </source>
</reference>
<keyword evidence="3" id="KW-1185">Reference proteome</keyword>
<organism evidence="2 3">
    <name type="scientific">Aureimonas endophytica</name>
    <dbReference type="NCBI Taxonomy" id="2027858"/>
    <lineage>
        <taxon>Bacteria</taxon>
        <taxon>Pseudomonadati</taxon>
        <taxon>Pseudomonadota</taxon>
        <taxon>Alphaproteobacteria</taxon>
        <taxon>Hyphomicrobiales</taxon>
        <taxon>Aurantimonadaceae</taxon>
        <taxon>Aureimonas</taxon>
    </lineage>
</organism>
<dbReference type="InterPro" id="IPR036465">
    <property type="entry name" value="vWFA_dom_sf"/>
</dbReference>
<dbReference type="AlphaFoldDB" id="A0A916ZRH2"/>
<dbReference type="Pfam" id="PF13400">
    <property type="entry name" value="Tad"/>
    <property type="match status" value="1"/>
</dbReference>
<comment type="caution">
    <text evidence="2">The sequence shown here is derived from an EMBL/GenBank/DDBJ whole genome shotgun (WGS) entry which is preliminary data.</text>
</comment>
<dbReference type="SUPFAM" id="SSF53300">
    <property type="entry name" value="vWA-like"/>
    <property type="match status" value="1"/>
</dbReference>
<protein>
    <submittedName>
        <fullName evidence="2">Membrane protein</fullName>
    </submittedName>
</protein>
<sequence>MAVPFVLVTTALLVTTGMGLDFARSYKAQQRMQADLDAAVLAAVRDISTSDKPALQKIVTDWFAAQTDQSAYTIDDIGIDLTNDTIKATVRGSVPTSLMQLASVKTMPIAATSSVTGPRSSYLDVYIVLDNSASMMLAATSAGQTQMTNAIGCAFACHTVGDNADKLKAKGGYKNNYEYARGNGIQLRTDVALDAARSVLDSIKQSDPQGKYTRVGIYRIGATAVEAVKPTTNTATAAAALTEATAENFSYFDQSLPKMASFVGKAGDGSSLDNSRKLVLLLTDGVRSDINFPSTTNLVVPLNPAWCKTISKDGAAVGVLYTRYLPINDTRYTNTLGKTMASSSWTSLFGGVYRSGTKPSISRADYLPNALQDCASSTSLFISADSGDAIKAGLVSLLQRYMSQVRLTQ</sequence>
<evidence type="ECO:0000313" key="2">
    <source>
        <dbReference type="EMBL" id="GGE09144.1"/>
    </source>
</evidence>
<dbReference type="EMBL" id="BMIQ01000004">
    <property type="protein sequence ID" value="GGE09144.1"/>
    <property type="molecule type" value="Genomic_DNA"/>
</dbReference>
<accession>A0A916ZRH2</accession>
<gene>
    <name evidence="2" type="ORF">GCM10011390_30310</name>
</gene>
<dbReference type="InterPro" id="IPR028087">
    <property type="entry name" value="Tad_N"/>
</dbReference>
<dbReference type="Proteomes" id="UP000644699">
    <property type="component" value="Unassembled WGS sequence"/>
</dbReference>